<feature type="region of interest" description="Disordered" evidence="1">
    <location>
        <begin position="156"/>
        <end position="188"/>
    </location>
</feature>
<comment type="caution">
    <text evidence="2">The sequence shown here is derived from an EMBL/GenBank/DDBJ whole genome shotgun (WGS) entry which is preliminary data.</text>
</comment>
<dbReference type="AlphaFoldDB" id="A0AA40A037"/>
<accession>A0AA40A037</accession>
<feature type="region of interest" description="Disordered" evidence="1">
    <location>
        <begin position="496"/>
        <end position="518"/>
    </location>
</feature>
<proteinExistence type="predicted"/>
<gene>
    <name evidence="2" type="ORF">B0T26DRAFT_756228</name>
</gene>
<evidence type="ECO:0000313" key="2">
    <source>
        <dbReference type="EMBL" id="KAK0706769.1"/>
    </source>
</evidence>
<feature type="region of interest" description="Disordered" evidence="1">
    <location>
        <begin position="449"/>
        <end position="469"/>
    </location>
</feature>
<dbReference type="EMBL" id="JAUIRO010000007">
    <property type="protein sequence ID" value="KAK0706769.1"/>
    <property type="molecule type" value="Genomic_DNA"/>
</dbReference>
<dbReference type="Proteomes" id="UP001172101">
    <property type="component" value="Unassembled WGS sequence"/>
</dbReference>
<protein>
    <recommendedName>
        <fullName evidence="4">Protamine P1</fullName>
    </recommendedName>
</protein>
<evidence type="ECO:0000256" key="1">
    <source>
        <dbReference type="SAM" id="MobiDB-lite"/>
    </source>
</evidence>
<dbReference type="GeneID" id="85329332"/>
<feature type="compositionally biased region" description="Polar residues" evidence="1">
    <location>
        <begin position="227"/>
        <end position="244"/>
    </location>
</feature>
<organism evidence="2 3">
    <name type="scientific">Lasiosphaeria miniovina</name>
    <dbReference type="NCBI Taxonomy" id="1954250"/>
    <lineage>
        <taxon>Eukaryota</taxon>
        <taxon>Fungi</taxon>
        <taxon>Dikarya</taxon>
        <taxon>Ascomycota</taxon>
        <taxon>Pezizomycotina</taxon>
        <taxon>Sordariomycetes</taxon>
        <taxon>Sordariomycetidae</taxon>
        <taxon>Sordariales</taxon>
        <taxon>Lasiosphaeriaceae</taxon>
        <taxon>Lasiosphaeria</taxon>
    </lineage>
</organism>
<name>A0AA40A037_9PEZI</name>
<reference evidence="2" key="1">
    <citation type="submission" date="2023-06" db="EMBL/GenBank/DDBJ databases">
        <title>Genome-scale phylogeny and comparative genomics of the fungal order Sordariales.</title>
        <authorList>
            <consortium name="Lawrence Berkeley National Laboratory"/>
            <person name="Hensen N."/>
            <person name="Bonometti L."/>
            <person name="Westerberg I."/>
            <person name="Brannstrom I.O."/>
            <person name="Guillou S."/>
            <person name="Cros-Aarteil S."/>
            <person name="Calhoun S."/>
            <person name="Haridas S."/>
            <person name="Kuo A."/>
            <person name="Mondo S."/>
            <person name="Pangilinan J."/>
            <person name="Riley R."/>
            <person name="LaButti K."/>
            <person name="Andreopoulos B."/>
            <person name="Lipzen A."/>
            <person name="Chen C."/>
            <person name="Yanf M."/>
            <person name="Daum C."/>
            <person name="Ng V."/>
            <person name="Clum A."/>
            <person name="Steindorff A."/>
            <person name="Ohm R."/>
            <person name="Martin F."/>
            <person name="Silar P."/>
            <person name="Natvig D."/>
            <person name="Lalanne C."/>
            <person name="Gautier V."/>
            <person name="Ament-velasquez S.L."/>
            <person name="Kruys A."/>
            <person name="Hutchinson M.I."/>
            <person name="Powell A.J."/>
            <person name="Barry K."/>
            <person name="Miller A.N."/>
            <person name="Grigoriev I.V."/>
            <person name="Debuchy R."/>
            <person name="Gladieux P."/>
            <person name="Thoren M.H."/>
            <person name="Johannesson H."/>
        </authorList>
    </citation>
    <scope>NUCLEOTIDE SEQUENCE</scope>
    <source>
        <strain evidence="2">SMH2392-1A</strain>
    </source>
</reference>
<evidence type="ECO:0000313" key="3">
    <source>
        <dbReference type="Proteomes" id="UP001172101"/>
    </source>
</evidence>
<evidence type="ECO:0008006" key="4">
    <source>
        <dbReference type="Google" id="ProtNLM"/>
    </source>
</evidence>
<feature type="region of interest" description="Disordered" evidence="1">
    <location>
        <begin position="223"/>
        <end position="246"/>
    </location>
</feature>
<keyword evidence="3" id="KW-1185">Reference proteome</keyword>
<feature type="compositionally biased region" description="Polar residues" evidence="1">
    <location>
        <begin position="174"/>
        <end position="187"/>
    </location>
</feature>
<sequence>MKRHCLSPSRTWLLPDNFADELVYCEAVPKSADDVLYSGSEDEAYDNSDDRRARYETQAQRFLNGHEPVLLSASLRGPFGGKHGWTNPWRSTSASALHHHHVESSQILGTATSSMPPPETVRPKSPARAHRFLNNESLCRVDSWRQGITTDICTNQASSSQGASITESEDSILPGTQSARGNGTSRTLEVPISLPPVEYDLPNATDSYPTLRQASYRDEDVDMANSLPHTNQPSTPETKRSSLPTPDFTLSIKSFREFMTPSPQRPTKIRRISTADGGYLPSTQILVDAAISNPWAMPSTKKRSHNRIKKHVTWAPLPGEEGASPRDGDEVSQNSLHGAEPPYITTLGNPAPRLPRAASPPPLIVAAEIPARDEKFAKHFAAMAGRRLRTPIPRTSLLPSASQQFCASPAVDAMANAFIQADEQATDGTAAVQGDSPLLPLDLRGNTRMEEDGAQGGDRLVQDGEESDATDDVNAVLENISDFLESWDIDAELAKAARADNSRSGRDNDTPTRMPRSVLVGSSIAVDLPGLMDDGVWD</sequence>
<feature type="region of interest" description="Disordered" evidence="1">
    <location>
        <begin position="96"/>
        <end position="129"/>
    </location>
</feature>
<feature type="compositionally biased region" description="Polar residues" evidence="1">
    <location>
        <begin position="156"/>
        <end position="166"/>
    </location>
</feature>
<feature type="compositionally biased region" description="Polar residues" evidence="1">
    <location>
        <begin position="104"/>
        <end position="114"/>
    </location>
</feature>
<dbReference type="RefSeq" id="XP_060291863.1">
    <property type="nucleotide sequence ID" value="XM_060446062.1"/>
</dbReference>
<feature type="compositionally biased region" description="Basic and acidic residues" evidence="1">
    <location>
        <begin position="496"/>
        <end position="510"/>
    </location>
</feature>